<protein>
    <submittedName>
        <fullName evidence="1">Uncharacterized protein</fullName>
    </submittedName>
</protein>
<name>A0A317D951_9ACTN</name>
<accession>A0A317D951</accession>
<dbReference type="EMBL" id="QGKR01000149">
    <property type="protein sequence ID" value="PWR10822.1"/>
    <property type="molecule type" value="Genomic_DNA"/>
</dbReference>
<sequence length="86" mass="9238">MDDGSLDLDPDGLLQVARGIGDLVDLLLSVEPLVGSGEESLVSWADELPRIGAELRQIEELLREVTRSVTATDDELATRLAQHGDA</sequence>
<proteinExistence type="predicted"/>
<keyword evidence="2" id="KW-1185">Reference proteome</keyword>
<dbReference type="RefSeq" id="WP_109816787.1">
    <property type="nucleotide sequence ID" value="NZ_QGKR01000149.1"/>
</dbReference>
<dbReference type="Proteomes" id="UP000245410">
    <property type="component" value="Unassembled WGS sequence"/>
</dbReference>
<organism evidence="1 2">
    <name type="scientific">Micromonospora acroterricola</name>
    <dbReference type="NCBI Taxonomy" id="2202421"/>
    <lineage>
        <taxon>Bacteria</taxon>
        <taxon>Bacillati</taxon>
        <taxon>Actinomycetota</taxon>
        <taxon>Actinomycetes</taxon>
        <taxon>Micromonosporales</taxon>
        <taxon>Micromonosporaceae</taxon>
        <taxon>Micromonospora</taxon>
    </lineage>
</organism>
<dbReference type="OrthoDB" id="3394583at2"/>
<gene>
    <name evidence="1" type="ORF">DKT68_08100</name>
</gene>
<dbReference type="AlphaFoldDB" id="A0A317D951"/>
<evidence type="ECO:0000313" key="2">
    <source>
        <dbReference type="Proteomes" id="UP000245410"/>
    </source>
</evidence>
<reference evidence="1 2" key="1">
    <citation type="submission" date="2018-05" db="EMBL/GenBank/DDBJ databases">
        <title>Micromonospora atacamensis sp. nov., a novel actinobacteria isolated from high altitude Atacama Desert soil.</title>
        <authorList>
            <person name="Carro L."/>
            <person name="Golinska P."/>
            <person name="Klenk H.-P."/>
            <person name="Goodfellow M."/>
        </authorList>
    </citation>
    <scope>NUCLEOTIDE SEQUENCE [LARGE SCALE GENOMIC DNA]</scope>
    <source>
        <strain evidence="1 2">5R2A7</strain>
    </source>
</reference>
<evidence type="ECO:0000313" key="1">
    <source>
        <dbReference type="EMBL" id="PWR10822.1"/>
    </source>
</evidence>
<comment type="caution">
    <text evidence="1">The sequence shown here is derived from an EMBL/GenBank/DDBJ whole genome shotgun (WGS) entry which is preliminary data.</text>
</comment>